<dbReference type="InterPro" id="IPR036890">
    <property type="entry name" value="HATPase_C_sf"/>
</dbReference>
<comment type="caution">
    <text evidence="2">The sequence shown here is derived from an EMBL/GenBank/DDBJ whole genome shotgun (WGS) entry which is preliminary data.</text>
</comment>
<proteinExistence type="predicted"/>
<dbReference type="Gene3D" id="3.30.450.40">
    <property type="match status" value="3"/>
</dbReference>
<dbReference type="Gene3D" id="3.30.565.10">
    <property type="entry name" value="Histidine kinase-like ATPase, C-terminal domain"/>
    <property type="match status" value="1"/>
</dbReference>
<dbReference type="Proteomes" id="UP000658514">
    <property type="component" value="Unassembled WGS sequence"/>
</dbReference>
<dbReference type="InterPro" id="IPR029016">
    <property type="entry name" value="GAF-like_dom_sf"/>
</dbReference>
<feature type="domain" description="GAF" evidence="1">
    <location>
        <begin position="378"/>
        <end position="527"/>
    </location>
</feature>
<evidence type="ECO:0000313" key="3">
    <source>
        <dbReference type="Proteomes" id="UP000658514"/>
    </source>
</evidence>
<dbReference type="EMBL" id="JACJQH010000023">
    <property type="protein sequence ID" value="MBD2196944.1"/>
    <property type="molecule type" value="Genomic_DNA"/>
</dbReference>
<name>A0ABR8AAW3_9CYAN</name>
<dbReference type="RefSeq" id="WP_190543224.1">
    <property type="nucleotide sequence ID" value="NZ_CAWPNO010000055.1"/>
</dbReference>
<dbReference type="SUPFAM" id="SSF55781">
    <property type="entry name" value="GAF domain-like"/>
    <property type="match status" value="3"/>
</dbReference>
<accession>A0ABR8AAW3</accession>
<evidence type="ECO:0000313" key="2">
    <source>
        <dbReference type="EMBL" id="MBD2196944.1"/>
    </source>
</evidence>
<feature type="domain" description="GAF" evidence="1">
    <location>
        <begin position="29"/>
        <end position="180"/>
    </location>
</feature>
<dbReference type="SMART" id="SM00065">
    <property type="entry name" value="GAF"/>
    <property type="match status" value="3"/>
</dbReference>
<protein>
    <submittedName>
        <fullName evidence="2">GAF domain-containing protein</fullName>
    </submittedName>
</protein>
<dbReference type="InterPro" id="IPR003018">
    <property type="entry name" value="GAF"/>
</dbReference>
<sequence>MGPPEKSIAAEKQIHSLGRVLQQLREEDNVEVLIETTIAYIREHFDYQLIWIALYDRLNHTLFGKGGITPTRESNFLYQRLVLSPGDLLEQVVIEQRPLGLADLRVEHRAETLKEVAKKFKIQGTVILPIRYRDRCLGLVLLGSQNWGFLLGGDAKARLSIVLAELGAVLYQYEIDLQQKQAKRIDEPLLRLLDSLRSLTNFEEKLETVVEATHQFVAPSRTNIYWFQREGRSFWCRTSNQQVNPSRNAAAPGQPPLGISAQDLTEFYYALAVNQIVWIGESRSSLNTHVTGKLLQRLRVRSLLAAPIICQKDLLGFLAVEGYQSRIWTDADKNFIQSAAGFISLTAPTENMEATISQIRADAQLTSQVAQAIYGEHDLQQVLHICAQRVLERLASTRFLLLRYDPDQNHYQILHQSQLANRRPLAYTLNALKDLDRQLLQRATEAVEIENLDDDLRFFNWRPFFSENGVHSLLICNCAQGSSPTALVVVAHERYRSWTNLEKELLWIVSQQVGVIVRQWQLQGNNEQQKTILQSFQQCLDILGQNQNQTTQTGEYLLERTALQQIAAVVNCPLAIMLSWSPGDDRATIIPGLVSNEGFEVVVNTSIPIHTEALIQWTISQESYLSLTIDDLPPPTRNWLSGYDIGQILLIGLRTYTYSQPTSVVILADHRQRYWSEQSLSAAETLVFQLAWLQRQQDITQLLAATTKDLQQLNWYKHRSLEEIYKATTPLIAQINDLAINAPENKDKRTQPILRQLEQTTAAIAHLLQHEQWELQVKWETVPIASLLKRAIARLDNLLKQNKLWIGVHGLGSSDANQDSNKTATDLHNTQTLADRSAMAIAGDMVKVELLLHELLLTACHRSPSGGRVDIWCRRLQEGMVDISITDNGEIAPQILAELNQTQPKDVLAVSSLDKPPGLHLLICKNFSRQMKGELNFYQLEDGRIVSRLLLPLANS</sequence>
<keyword evidence="3" id="KW-1185">Reference proteome</keyword>
<dbReference type="SUPFAM" id="SSF55874">
    <property type="entry name" value="ATPase domain of HSP90 chaperone/DNA topoisomerase II/histidine kinase"/>
    <property type="match status" value="1"/>
</dbReference>
<organism evidence="2 3">
    <name type="scientific">Calothrix parietina FACHB-288</name>
    <dbReference type="NCBI Taxonomy" id="2692896"/>
    <lineage>
        <taxon>Bacteria</taxon>
        <taxon>Bacillati</taxon>
        <taxon>Cyanobacteriota</taxon>
        <taxon>Cyanophyceae</taxon>
        <taxon>Nostocales</taxon>
        <taxon>Calotrichaceae</taxon>
        <taxon>Calothrix</taxon>
    </lineage>
</organism>
<reference evidence="2 3" key="1">
    <citation type="journal article" date="2020" name="ISME J.">
        <title>Comparative genomics reveals insights into cyanobacterial evolution and habitat adaptation.</title>
        <authorList>
            <person name="Chen M.Y."/>
            <person name="Teng W.K."/>
            <person name="Zhao L."/>
            <person name="Hu C.X."/>
            <person name="Zhou Y.K."/>
            <person name="Han B.P."/>
            <person name="Song L.R."/>
            <person name="Shu W.S."/>
        </authorList>
    </citation>
    <scope>NUCLEOTIDE SEQUENCE [LARGE SCALE GENOMIC DNA]</scope>
    <source>
        <strain evidence="2 3">FACHB-288</strain>
    </source>
</reference>
<dbReference type="Pfam" id="PF01590">
    <property type="entry name" value="GAF"/>
    <property type="match status" value="1"/>
</dbReference>
<evidence type="ECO:0000259" key="1">
    <source>
        <dbReference type="SMART" id="SM00065"/>
    </source>
</evidence>
<feature type="domain" description="GAF" evidence="1">
    <location>
        <begin position="201"/>
        <end position="357"/>
    </location>
</feature>
<gene>
    <name evidence="2" type="ORF">H6G24_15805</name>
</gene>